<protein>
    <submittedName>
        <fullName evidence="1">Uncharacterized protein</fullName>
    </submittedName>
</protein>
<dbReference type="Proteomes" id="UP000001861">
    <property type="component" value="Unassembled WGS sequence"/>
</dbReference>
<dbReference type="KEGG" id="cci:CC1G_04042"/>
<evidence type="ECO:0000313" key="2">
    <source>
        <dbReference type="Proteomes" id="UP000001861"/>
    </source>
</evidence>
<dbReference type="RefSeq" id="XP_001831151.2">
    <property type="nucleotide sequence ID" value="XM_001831099.2"/>
</dbReference>
<sequence length="364" mass="40923">MPTSHLPKVFQVDTEPLLHRSIVIDSSDKERANLCLDMLSAHPERAIMVQNLKVMMISPDRNLVDKILACAELMKGLKHLDLKIGLDPNWDDYLVRTLVRWLIYEDPKVYDMALTDRHKALEVVGFWYIPRTTPKGLLRFLQLILSCRAGKLCESQALEPYCPGGIGEAGSRLPSIYGIMDLDGLSWSEVGIFPGLYAAEEQRLALCPRVATQLDTLHKDGLRVTSLSLHWFGLTNNESSVAELEPFAESMAAAFPAIRVLRIFTRPPRPADKMDCYTRLGAGLAPLAKTPMWRVDVLPWGDSDKEDGSRLTPAERSMAPARFSLSVEFRHRQKRAESAERGKFCRNFNPTAPSRNPLVSLNID</sequence>
<dbReference type="EMBL" id="AACS02000007">
    <property type="protein sequence ID" value="EAU90773.2"/>
    <property type="molecule type" value="Genomic_DNA"/>
</dbReference>
<dbReference type="GeneID" id="6007613"/>
<gene>
    <name evidence="1" type="ORF">CC1G_04042</name>
</gene>
<organism evidence="1 2">
    <name type="scientific">Coprinopsis cinerea (strain Okayama-7 / 130 / ATCC MYA-4618 / FGSC 9003)</name>
    <name type="common">Inky cap fungus</name>
    <name type="synonym">Hormographiella aspergillata</name>
    <dbReference type="NCBI Taxonomy" id="240176"/>
    <lineage>
        <taxon>Eukaryota</taxon>
        <taxon>Fungi</taxon>
        <taxon>Dikarya</taxon>
        <taxon>Basidiomycota</taxon>
        <taxon>Agaricomycotina</taxon>
        <taxon>Agaricomycetes</taxon>
        <taxon>Agaricomycetidae</taxon>
        <taxon>Agaricales</taxon>
        <taxon>Agaricineae</taxon>
        <taxon>Psathyrellaceae</taxon>
        <taxon>Coprinopsis</taxon>
    </lineage>
</organism>
<evidence type="ECO:0000313" key="1">
    <source>
        <dbReference type="EMBL" id="EAU90773.2"/>
    </source>
</evidence>
<dbReference type="VEuPathDB" id="FungiDB:CC1G_04042"/>
<dbReference type="InParanoid" id="A8N8J5"/>
<dbReference type="AlphaFoldDB" id="A8N8J5"/>
<reference evidence="1 2" key="1">
    <citation type="journal article" date="2010" name="Proc. Natl. Acad. Sci. U.S.A.">
        <title>Insights into evolution of multicellular fungi from the assembled chromosomes of the mushroom Coprinopsis cinerea (Coprinus cinereus).</title>
        <authorList>
            <person name="Stajich J.E."/>
            <person name="Wilke S.K."/>
            <person name="Ahren D."/>
            <person name="Au C.H."/>
            <person name="Birren B.W."/>
            <person name="Borodovsky M."/>
            <person name="Burns C."/>
            <person name="Canback B."/>
            <person name="Casselton L.A."/>
            <person name="Cheng C.K."/>
            <person name="Deng J."/>
            <person name="Dietrich F.S."/>
            <person name="Fargo D.C."/>
            <person name="Farman M.L."/>
            <person name="Gathman A.C."/>
            <person name="Goldberg J."/>
            <person name="Guigo R."/>
            <person name="Hoegger P.J."/>
            <person name="Hooker J.B."/>
            <person name="Huggins A."/>
            <person name="James T.Y."/>
            <person name="Kamada T."/>
            <person name="Kilaru S."/>
            <person name="Kodira C."/>
            <person name="Kues U."/>
            <person name="Kupfer D."/>
            <person name="Kwan H.S."/>
            <person name="Lomsadze A."/>
            <person name="Li W."/>
            <person name="Lilly W.W."/>
            <person name="Ma L.J."/>
            <person name="Mackey A.J."/>
            <person name="Manning G."/>
            <person name="Martin F."/>
            <person name="Muraguchi H."/>
            <person name="Natvig D.O."/>
            <person name="Palmerini H."/>
            <person name="Ramesh M.A."/>
            <person name="Rehmeyer C.J."/>
            <person name="Roe B.A."/>
            <person name="Shenoy N."/>
            <person name="Stanke M."/>
            <person name="Ter-Hovhannisyan V."/>
            <person name="Tunlid A."/>
            <person name="Velagapudi R."/>
            <person name="Vision T.J."/>
            <person name="Zeng Q."/>
            <person name="Zolan M.E."/>
            <person name="Pukkila P.J."/>
        </authorList>
    </citation>
    <scope>NUCLEOTIDE SEQUENCE [LARGE SCALE GENOMIC DNA]</scope>
    <source>
        <strain evidence="2">Okayama-7 / 130 / ATCC MYA-4618 / FGSC 9003</strain>
    </source>
</reference>
<dbReference type="HOGENOM" id="CLU_679744_0_0_1"/>
<proteinExistence type="predicted"/>
<keyword evidence="2" id="KW-1185">Reference proteome</keyword>
<accession>A8N8J5</accession>
<name>A8N8J5_COPC7</name>
<comment type="caution">
    <text evidence="1">The sequence shown here is derived from an EMBL/GenBank/DDBJ whole genome shotgun (WGS) entry which is preliminary data.</text>
</comment>